<dbReference type="Proteomes" id="UP000184699">
    <property type="component" value="Unassembled WGS sequence"/>
</dbReference>
<name>A0A1N6GL92_9MICO</name>
<dbReference type="OrthoDB" id="9824425at2"/>
<evidence type="ECO:0000313" key="3">
    <source>
        <dbReference type="Proteomes" id="UP000184699"/>
    </source>
</evidence>
<feature type="transmembrane region" description="Helical" evidence="1">
    <location>
        <begin position="42"/>
        <end position="66"/>
    </location>
</feature>
<dbReference type="STRING" id="232089.SAMN05443544_2677"/>
<sequence>MSIDERLTRSDPANLVTSRSLDESATALALQISASRPRHRRWFAPLAVAGVLGCLGLAGGVAAVAAPDLMPWAAPEYHGDLSYERVIPIETGELRCTIDIGAEPDPASAGADIEQRFSEAQKFLAAVDIDELDRGTEQSESAWARARHNESIEADPDERYINSTFVGQIEEEFEARGFLGAGISLQARYGCEEQQ</sequence>
<proteinExistence type="predicted"/>
<dbReference type="AlphaFoldDB" id="A0A1N6GL92"/>
<gene>
    <name evidence="2" type="ORF">SAMN05443544_2677</name>
</gene>
<organism evidence="2 3">
    <name type="scientific">Agromyces cerinus subsp. cerinus</name>
    <dbReference type="NCBI Taxonomy" id="232089"/>
    <lineage>
        <taxon>Bacteria</taxon>
        <taxon>Bacillati</taxon>
        <taxon>Actinomycetota</taxon>
        <taxon>Actinomycetes</taxon>
        <taxon>Micrococcales</taxon>
        <taxon>Microbacteriaceae</taxon>
        <taxon>Agromyces</taxon>
    </lineage>
</organism>
<keyword evidence="3" id="KW-1185">Reference proteome</keyword>
<dbReference type="RefSeq" id="WP_074260787.1">
    <property type="nucleotide sequence ID" value="NZ_FSRJ01000003.1"/>
</dbReference>
<keyword evidence="1" id="KW-0812">Transmembrane</keyword>
<keyword evidence="1" id="KW-1133">Transmembrane helix</keyword>
<evidence type="ECO:0000313" key="2">
    <source>
        <dbReference type="EMBL" id="SIO08279.1"/>
    </source>
</evidence>
<protein>
    <submittedName>
        <fullName evidence="2">Uncharacterized protein</fullName>
    </submittedName>
</protein>
<reference evidence="3" key="1">
    <citation type="submission" date="2016-11" db="EMBL/GenBank/DDBJ databases">
        <authorList>
            <person name="Varghese N."/>
            <person name="Submissions S."/>
        </authorList>
    </citation>
    <scope>NUCLEOTIDE SEQUENCE [LARGE SCALE GENOMIC DNA]</scope>
    <source>
        <strain evidence="3">DSM 8595</strain>
    </source>
</reference>
<keyword evidence="1" id="KW-0472">Membrane</keyword>
<accession>A0A1N6GL92</accession>
<evidence type="ECO:0000256" key="1">
    <source>
        <dbReference type="SAM" id="Phobius"/>
    </source>
</evidence>
<dbReference type="EMBL" id="FSRJ01000003">
    <property type="protein sequence ID" value="SIO08279.1"/>
    <property type="molecule type" value="Genomic_DNA"/>
</dbReference>